<keyword evidence="3" id="KW-1185">Reference proteome</keyword>
<comment type="caution">
    <text evidence="2">The sequence shown here is derived from an EMBL/GenBank/DDBJ whole genome shotgun (WGS) entry which is preliminary data.</text>
</comment>
<evidence type="ECO:0000313" key="3">
    <source>
        <dbReference type="Proteomes" id="UP000294901"/>
    </source>
</evidence>
<dbReference type="EMBL" id="SNWR01000002">
    <property type="protein sequence ID" value="TDO31466.1"/>
    <property type="molecule type" value="Genomic_DNA"/>
</dbReference>
<name>A0A4R6JAI7_9ACTN</name>
<feature type="region of interest" description="Disordered" evidence="1">
    <location>
        <begin position="67"/>
        <end position="87"/>
    </location>
</feature>
<sequence>MRERYEIRIRGYLGPLLRTAVGKLRYRTLPYQSTIRGRLTDAGLERLLDRLDRSGIEVVCLSRVPAESSAADGVGTGARSQDRAEAV</sequence>
<dbReference type="AlphaFoldDB" id="A0A4R6JAI7"/>
<dbReference type="RefSeq" id="WP_203720837.1">
    <property type="nucleotide sequence ID" value="NZ_BOMD01000080.1"/>
</dbReference>
<accession>A0A4R6JAI7</accession>
<proteinExistence type="predicted"/>
<evidence type="ECO:0000313" key="2">
    <source>
        <dbReference type="EMBL" id="TDO31466.1"/>
    </source>
</evidence>
<dbReference type="Proteomes" id="UP000294901">
    <property type="component" value="Unassembled WGS sequence"/>
</dbReference>
<evidence type="ECO:0000256" key="1">
    <source>
        <dbReference type="SAM" id="MobiDB-lite"/>
    </source>
</evidence>
<organism evidence="2 3">
    <name type="scientific">Paractinoplanes brasiliensis</name>
    <dbReference type="NCBI Taxonomy" id="52695"/>
    <lineage>
        <taxon>Bacteria</taxon>
        <taxon>Bacillati</taxon>
        <taxon>Actinomycetota</taxon>
        <taxon>Actinomycetes</taxon>
        <taxon>Micromonosporales</taxon>
        <taxon>Micromonosporaceae</taxon>
        <taxon>Paractinoplanes</taxon>
    </lineage>
</organism>
<reference evidence="2 3" key="1">
    <citation type="submission" date="2019-03" db="EMBL/GenBank/DDBJ databases">
        <title>Sequencing the genomes of 1000 actinobacteria strains.</title>
        <authorList>
            <person name="Klenk H.-P."/>
        </authorList>
    </citation>
    <scope>NUCLEOTIDE SEQUENCE [LARGE SCALE GENOMIC DNA]</scope>
    <source>
        <strain evidence="2 3">DSM 43805</strain>
    </source>
</reference>
<gene>
    <name evidence="2" type="ORF">C8E87_6890</name>
</gene>
<protein>
    <submittedName>
        <fullName evidence="2">Uncharacterized protein</fullName>
    </submittedName>
</protein>